<gene>
    <name evidence="1" type="ORF">D3872_17870</name>
</gene>
<dbReference type="Proteomes" id="UP000284006">
    <property type="component" value="Unassembled WGS sequence"/>
</dbReference>
<comment type="caution">
    <text evidence="1">The sequence shown here is derived from an EMBL/GenBank/DDBJ whole genome shotgun (WGS) entry which is preliminary data.</text>
</comment>
<reference evidence="1 2" key="1">
    <citation type="submission" date="2018-09" db="EMBL/GenBank/DDBJ databases">
        <authorList>
            <person name="Zhu H."/>
        </authorList>
    </citation>
    <scope>NUCLEOTIDE SEQUENCE [LARGE SCALE GENOMIC DNA]</scope>
    <source>
        <strain evidence="1 2">K1S02-61</strain>
    </source>
</reference>
<dbReference type="EMBL" id="QYUP01000136">
    <property type="protein sequence ID" value="RJG11794.1"/>
    <property type="molecule type" value="Genomic_DNA"/>
</dbReference>
<evidence type="ECO:0000313" key="1">
    <source>
        <dbReference type="EMBL" id="RJG11794.1"/>
    </source>
</evidence>
<evidence type="ECO:0000313" key="2">
    <source>
        <dbReference type="Proteomes" id="UP000284006"/>
    </source>
</evidence>
<dbReference type="AlphaFoldDB" id="A0A418XH39"/>
<organism evidence="1 2">
    <name type="scientific">Massilia cavernae</name>
    <dbReference type="NCBI Taxonomy" id="2320864"/>
    <lineage>
        <taxon>Bacteria</taxon>
        <taxon>Pseudomonadati</taxon>
        <taxon>Pseudomonadota</taxon>
        <taxon>Betaproteobacteria</taxon>
        <taxon>Burkholderiales</taxon>
        <taxon>Oxalobacteraceae</taxon>
        <taxon>Telluria group</taxon>
        <taxon>Massilia</taxon>
    </lineage>
</organism>
<protein>
    <submittedName>
        <fullName evidence="1">Lipopolysaccharide biosynthesis protein</fullName>
    </submittedName>
</protein>
<proteinExistence type="predicted"/>
<name>A0A418XH39_9BURK</name>
<accession>A0A418XH39</accession>
<feature type="non-terminal residue" evidence="1">
    <location>
        <position position="57"/>
    </location>
</feature>
<keyword evidence="2" id="KW-1185">Reference proteome</keyword>
<sequence>MKAGLPTFWKHVITVLSGALGAQALPLLVAPLVTRMCTPAEMGAFSVWFGIIAVAAI</sequence>